<dbReference type="InterPro" id="IPR011009">
    <property type="entry name" value="Kinase-like_dom_sf"/>
</dbReference>
<accession>A0A067P5P2</accession>
<reference evidence="3" key="1">
    <citation type="journal article" date="2014" name="Proc. Natl. Acad. Sci. U.S.A.">
        <title>Extensive sampling of basidiomycete genomes demonstrates inadequacy of the white-rot/brown-rot paradigm for wood decay fungi.</title>
        <authorList>
            <person name="Riley R."/>
            <person name="Salamov A.A."/>
            <person name="Brown D.W."/>
            <person name="Nagy L.G."/>
            <person name="Floudas D."/>
            <person name="Held B.W."/>
            <person name="Levasseur A."/>
            <person name="Lombard V."/>
            <person name="Morin E."/>
            <person name="Otillar R."/>
            <person name="Lindquist E.A."/>
            <person name="Sun H."/>
            <person name="LaButti K.M."/>
            <person name="Schmutz J."/>
            <person name="Jabbour D."/>
            <person name="Luo H."/>
            <person name="Baker S.E."/>
            <person name="Pisabarro A.G."/>
            <person name="Walton J.D."/>
            <person name="Blanchette R.A."/>
            <person name="Henrissat B."/>
            <person name="Martin F."/>
            <person name="Cullen D."/>
            <person name="Hibbett D.S."/>
            <person name="Grigoriev I.V."/>
        </authorList>
    </citation>
    <scope>NUCLEOTIDE SEQUENCE [LARGE SCALE GENOMIC DNA]</scope>
    <source>
        <strain evidence="3">MUCL 33604</strain>
    </source>
</reference>
<evidence type="ECO:0000313" key="2">
    <source>
        <dbReference type="EMBL" id="KDQ49155.1"/>
    </source>
</evidence>
<dbReference type="Proteomes" id="UP000027265">
    <property type="component" value="Unassembled WGS sequence"/>
</dbReference>
<dbReference type="PROSITE" id="PS00109">
    <property type="entry name" value="PROTEIN_KINASE_TYR"/>
    <property type="match status" value="1"/>
</dbReference>
<evidence type="ECO:0000259" key="1">
    <source>
        <dbReference type="PROSITE" id="PS50011"/>
    </source>
</evidence>
<dbReference type="InterPro" id="IPR051681">
    <property type="entry name" value="Ser/Thr_Kinases-Pseudokinases"/>
</dbReference>
<dbReference type="PRINTS" id="PR00109">
    <property type="entry name" value="TYRKINASE"/>
</dbReference>
<dbReference type="InParanoid" id="A0A067P5P2"/>
<dbReference type="Pfam" id="PF07714">
    <property type="entry name" value="PK_Tyr_Ser-Thr"/>
    <property type="match status" value="1"/>
</dbReference>
<proteinExistence type="predicted"/>
<name>A0A067P5P2_9AGAM</name>
<dbReference type="PANTHER" id="PTHR44329:SF214">
    <property type="entry name" value="PROTEIN KINASE DOMAIN-CONTAINING PROTEIN"/>
    <property type="match status" value="1"/>
</dbReference>
<dbReference type="STRING" id="933084.A0A067P5P2"/>
<dbReference type="HOGENOM" id="CLU_000288_7_18_1"/>
<keyword evidence="3" id="KW-1185">Reference proteome</keyword>
<dbReference type="GO" id="GO:0004674">
    <property type="term" value="F:protein serine/threonine kinase activity"/>
    <property type="evidence" value="ECO:0007669"/>
    <property type="project" value="TreeGrafter"/>
</dbReference>
<dbReference type="PROSITE" id="PS50011">
    <property type="entry name" value="PROTEIN_KINASE_DOM"/>
    <property type="match status" value="1"/>
</dbReference>
<organism evidence="2 3">
    <name type="scientific">Jaapia argillacea MUCL 33604</name>
    <dbReference type="NCBI Taxonomy" id="933084"/>
    <lineage>
        <taxon>Eukaryota</taxon>
        <taxon>Fungi</taxon>
        <taxon>Dikarya</taxon>
        <taxon>Basidiomycota</taxon>
        <taxon>Agaricomycotina</taxon>
        <taxon>Agaricomycetes</taxon>
        <taxon>Agaricomycetidae</taxon>
        <taxon>Jaapiales</taxon>
        <taxon>Jaapiaceae</taxon>
        <taxon>Jaapia</taxon>
    </lineage>
</organism>
<dbReference type="SUPFAM" id="SSF56112">
    <property type="entry name" value="Protein kinase-like (PK-like)"/>
    <property type="match status" value="1"/>
</dbReference>
<dbReference type="AlphaFoldDB" id="A0A067P5P2"/>
<dbReference type="GO" id="GO:0005524">
    <property type="term" value="F:ATP binding"/>
    <property type="evidence" value="ECO:0007669"/>
    <property type="project" value="InterPro"/>
</dbReference>
<dbReference type="EMBL" id="KL197799">
    <property type="protein sequence ID" value="KDQ49155.1"/>
    <property type="molecule type" value="Genomic_DNA"/>
</dbReference>
<dbReference type="Gene3D" id="1.10.510.10">
    <property type="entry name" value="Transferase(Phosphotransferase) domain 1"/>
    <property type="match status" value="1"/>
</dbReference>
<protein>
    <recommendedName>
        <fullName evidence="1">Protein kinase domain-containing protein</fullName>
    </recommendedName>
</protein>
<feature type="domain" description="Protein kinase" evidence="1">
    <location>
        <begin position="153"/>
        <end position="426"/>
    </location>
</feature>
<dbReference type="OrthoDB" id="4062651at2759"/>
<evidence type="ECO:0000313" key="3">
    <source>
        <dbReference type="Proteomes" id="UP000027265"/>
    </source>
</evidence>
<sequence>MSPWRAKAKMWMKAMMISSLKLRGLLVGMVTQPAAIVLARSSGLHQVLLEIVQKRKPLDDLTLHGLLSERDGDIARLVQAILDSDEQMGHALKLEGEEANSLMVVLQRVLDRVDDFQSYCPEGFRFAAHGLLIRLSRHYDSLPSSLFVSGLELPSLDPVAGGGFADILRGQLGQVVVAVKRLRRVFSSPEDQIYIRKLLYREALIWKGLDHPYVLQFLGVASDVTSGSICLVSPWMVHGDMMTYLASRGSLGVSVNELLFQVASGLLFLHSKDIIHGDLRGRNILIGSDHSSRIADFGLAIVADRKAAWSTKGSGSTRWMAPELLFPNMLGIPFQRTFPTDVYAYACVCLEVYTEAPPFSSVPTDAELILQILKGLELEKPPASQCRGRVMPHFLWMLMKLCWNRSPDQRPTIRRVVASISKHPQRGFGNILRHRHVIFISSIVALI</sequence>
<dbReference type="InterPro" id="IPR008266">
    <property type="entry name" value="Tyr_kinase_AS"/>
</dbReference>
<dbReference type="InterPro" id="IPR000719">
    <property type="entry name" value="Prot_kinase_dom"/>
</dbReference>
<dbReference type="PANTHER" id="PTHR44329">
    <property type="entry name" value="SERINE/THREONINE-PROTEIN KINASE TNNI3K-RELATED"/>
    <property type="match status" value="1"/>
</dbReference>
<dbReference type="InterPro" id="IPR001245">
    <property type="entry name" value="Ser-Thr/Tyr_kinase_cat_dom"/>
</dbReference>
<gene>
    <name evidence="2" type="ORF">JAAARDRAFT_681065</name>
</gene>